<keyword evidence="4" id="KW-1185">Reference proteome</keyword>
<feature type="domain" description="HTH psq-type" evidence="2">
    <location>
        <begin position="15"/>
        <end position="49"/>
    </location>
</feature>
<dbReference type="GO" id="GO:0003677">
    <property type="term" value="F:DNA binding"/>
    <property type="evidence" value="ECO:0007669"/>
    <property type="project" value="InterPro"/>
</dbReference>
<dbReference type="Pfam" id="PF05225">
    <property type="entry name" value="HTH_psq"/>
    <property type="match status" value="1"/>
</dbReference>
<evidence type="ECO:0000256" key="1">
    <source>
        <dbReference type="SAM" id="MobiDB-lite"/>
    </source>
</evidence>
<dbReference type="GeneID" id="54352346"/>
<reference evidence="3" key="1">
    <citation type="journal article" date="2020" name="Stud. Mycol.">
        <title>101 Dothideomycetes genomes: a test case for predicting lifestyles and emergence of pathogens.</title>
        <authorList>
            <person name="Haridas S."/>
            <person name="Albert R."/>
            <person name="Binder M."/>
            <person name="Bloem J."/>
            <person name="Labutti K."/>
            <person name="Salamov A."/>
            <person name="Andreopoulos B."/>
            <person name="Baker S."/>
            <person name="Barry K."/>
            <person name="Bills G."/>
            <person name="Bluhm B."/>
            <person name="Cannon C."/>
            <person name="Castanera R."/>
            <person name="Culley D."/>
            <person name="Daum C."/>
            <person name="Ezra D."/>
            <person name="Gonzalez J."/>
            <person name="Henrissat B."/>
            <person name="Kuo A."/>
            <person name="Liang C."/>
            <person name="Lipzen A."/>
            <person name="Lutzoni F."/>
            <person name="Magnuson J."/>
            <person name="Mondo S."/>
            <person name="Nolan M."/>
            <person name="Ohm R."/>
            <person name="Pangilinan J."/>
            <person name="Park H.-J."/>
            <person name="Ramirez L."/>
            <person name="Alfaro M."/>
            <person name="Sun H."/>
            <person name="Tritt A."/>
            <person name="Yoshinaga Y."/>
            <person name="Zwiers L.-H."/>
            <person name="Turgeon B."/>
            <person name="Goodwin S."/>
            <person name="Spatafora J."/>
            <person name="Crous P."/>
            <person name="Grigoriev I."/>
        </authorList>
    </citation>
    <scope>NUCLEOTIDE SEQUENCE</scope>
    <source>
        <strain evidence="3">CBS 183.55</strain>
    </source>
</reference>
<feature type="region of interest" description="Disordered" evidence="1">
    <location>
        <begin position="48"/>
        <end position="71"/>
    </location>
</feature>
<name>A0A6A5R411_9PLEO</name>
<evidence type="ECO:0000259" key="2">
    <source>
        <dbReference type="Pfam" id="PF05225"/>
    </source>
</evidence>
<sequence>MAQRSATLLASNEADVQLAIFSISSHQIQSNRRAATIFSVSERTIRRRRAGIPAQHDCQPNSKKLTESEEQ</sequence>
<accession>A0A6A5R411</accession>
<dbReference type="EMBL" id="ML979030">
    <property type="protein sequence ID" value="KAF1922373.1"/>
    <property type="molecule type" value="Genomic_DNA"/>
</dbReference>
<dbReference type="Proteomes" id="UP000800082">
    <property type="component" value="Unassembled WGS sequence"/>
</dbReference>
<protein>
    <recommendedName>
        <fullName evidence="2">HTH psq-type domain-containing protein</fullName>
    </recommendedName>
</protein>
<dbReference type="RefSeq" id="XP_033442626.1">
    <property type="nucleotide sequence ID" value="XM_033594678.1"/>
</dbReference>
<dbReference type="InterPro" id="IPR007889">
    <property type="entry name" value="HTH_Psq"/>
</dbReference>
<proteinExistence type="predicted"/>
<dbReference type="AlphaFoldDB" id="A0A6A5R411"/>
<gene>
    <name evidence="3" type="ORF">M421DRAFT_45694</name>
</gene>
<feature type="non-terminal residue" evidence="3">
    <location>
        <position position="71"/>
    </location>
</feature>
<organism evidence="3 4">
    <name type="scientific">Didymella exigua CBS 183.55</name>
    <dbReference type="NCBI Taxonomy" id="1150837"/>
    <lineage>
        <taxon>Eukaryota</taxon>
        <taxon>Fungi</taxon>
        <taxon>Dikarya</taxon>
        <taxon>Ascomycota</taxon>
        <taxon>Pezizomycotina</taxon>
        <taxon>Dothideomycetes</taxon>
        <taxon>Pleosporomycetidae</taxon>
        <taxon>Pleosporales</taxon>
        <taxon>Pleosporineae</taxon>
        <taxon>Didymellaceae</taxon>
        <taxon>Didymella</taxon>
    </lineage>
</organism>
<dbReference type="SUPFAM" id="SSF46689">
    <property type="entry name" value="Homeodomain-like"/>
    <property type="match status" value="1"/>
</dbReference>
<dbReference type="InterPro" id="IPR009057">
    <property type="entry name" value="Homeodomain-like_sf"/>
</dbReference>
<dbReference type="OrthoDB" id="3691787at2759"/>
<evidence type="ECO:0000313" key="3">
    <source>
        <dbReference type="EMBL" id="KAF1922373.1"/>
    </source>
</evidence>
<evidence type="ECO:0000313" key="4">
    <source>
        <dbReference type="Proteomes" id="UP000800082"/>
    </source>
</evidence>